<feature type="transmembrane region" description="Helical" evidence="1">
    <location>
        <begin position="57"/>
        <end position="80"/>
    </location>
</feature>
<keyword evidence="3" id="KW-1185">Reference proteome</keyword>
<dbReference type="EMBL" id="JBHSCX010000020">
    <property type="protein sequence ID" value="MFC4363691.1"/>
    <property type="molecule type" value="Genomic_DNA"/>
</dbReference>
<dbReference type="Proteomes" id="UP001595840">
    <property type="component" value="Unassembled WGS sequence"/>
</dbReference>
<keyword evidence="1" id="KW-0472">Membrane</keyword>
<evidence type="ECO:0000313" key="3">
    <source>
        <dbReference type="Proteomes" id="UP001595840"/>
    </source>
</evidence>
<feature type="transmembrane region" description="Helical" evidence="1">
    <location>
        <begin position="314"/>
        <end position="335"/>
    </location>
</feature>
<proteinExistence type="predicted"/>
<feature type="transmembrane region" description="Helical" evidence="1">
    <location>
        <begin position="86"/>
        <end position="108"/>
    </location>
</feature>
<dbReference type="PANTHER" id="PTHR40400:SF1">
    <property type="entry name" value="SLR1512 PROTEIN"/>
    <property type="match status" value="1"/>
</dbReference>
<keyword evidence="1" id="KW-1133">Transmembrane helix</keyword>
<protein>
    <submittedName>
        <fullName evidence="2">Sodium-dependent bicarbonate transport family permease</fullName>
    </submittedName>
</protein>
<feature type="transmembrane region" description="Helical" evidence="1">
    <location>
        <begin position="255"/>
        <end position="277"/>
    </location>
</feature>
<dbReference type="PANTHER" id="PTHR40400">
    <property type="entry name" value="SLR1512 PROTEIN"/>
    <property type="match status" value="1"/>
</dbReference>
<evidence type="ECO:0000313" key="2">
    <source>
        <dbReference type="EMBL" id="MFC4363691.1"/>
    </source>
</evidence>
<evidence type="ECO:0000256" key="1">
    <source>
        <dbReference type="SAM" id="Phobius"/>
    </source>
</evidence>
<feature type="transmembrane region" description="Helical" evidence="1">
    <location>
        <begin position="192"/>
        <end position="213"/>
    </location>
</feature>
<accession>A0ABV8V722</accession>
<sequence length="341" mass="35820">MSVGIGAVGRLPLQGYLSYNAHQRLLGLGFMPDIVVMFFLLGLVAGVVRSDLKIPKAAYDTLSLLLMLTIGLKGGMALYGNLDASLLPALLTFMAIGGCIPLLLFPILRKLVGLNLEDSASIAAHYGSVSAGTFAVALAYVEARELAFAPEVTLYLVAMELPAIIVGLLLYRRFQVSGPVQPTMAQLWHEAFTNRGVILLLGGVIIGVMYGPIQGAAVTDLYTGAFKAVLALFLLEMGLVAAETLRPFPWQQWRLLAFALLAPPVLAIAGIVAGKLLGLSEGTTVILASLTASASYIAAPAAIKGAIPSANIGLAMLASLGLTFPLNVIFGIGFYHTLILL</sequence>
<gene>
    <name evidence="2" type="ORF">ACFOX3_15355</name>
</gene>
<dbReference type="Pfam" id="PF05982">
    <property type="entry name" value="Sbt_1"/>
    <property type="match status" value="1"/>
</dbReference>
<feature type="transmembrane region" description="Helical" evidence="1">
    <location>
        <begin position="25"/>
        <end position="45"/>
    </location>
</feature>
<organism evidence="2 3">
    <name type="scientific">Simiduia curdlanivorans</name>
    <dbReference type="NCBI Taxonomy" id="1492769"/>
    <lineage>
        <taxon>Bacteria</taxon>
        <taxon>Pseudomonadati</taxon>
        <taxon>Pseudomonadota</taxon>
        <taxon>Gammaproteobacteria</taxon>
        <taxon>Cellvibrionales</taxon>
        <taxon>Cellvibrionaceae</taxon>
        <taxon>Simiduia</taxon>
    </lineage>
</organism>
<comment type="caution">
    <text evidence="2">The sequence shown here is derived from an EMBL/GenBank/DDBJ whole genome shotgun (WGS) entry which is preliminary data.</text>
</comment>
<dbReference type="RefSeq" id="WP_290261668.1">
    <property type="nucleotide sequence ID" value="NZ_JAUFQG010000004.1"/>
</dbReference>
<feature type="transmembrane region" description="Helical" evidence="1">
    <location>
        <begin position="120"/>
        <end position="140"/>
    </location>
</feature>
<feature type="transmembrane region" description="Helical" evidence="1">
    <location>
        <begin position="225"/>
        <end position="243"/>
    </location>
</feature>
<reference evidence="3" key="1">
    <citation type="journal article" date="2019" name="Int. J. Syst. Evol. Microbiol.">
        <title>The Global Catalogue of Microorganisms (GCM) 10K type strain sequencing project: providing services to taxonomists for standard genome sequencing and annotation.</title>
        <authorList>
            <consortium name="The Broad Institute Genomics Platform"/>
            <consortium name="The Broad Institute Genome Sequencing Center for Infectious Disease"/>
            <person name="Wu L."/>
            <person name="Ma J."/>
        </authorList>
    </citation>
    <scope>NUCLEOTIDE SEQUENCE [LARGE SCALE GENOMIC DNA]</scope>
    <source>
        <strain evidence="3">CECT 8570</strain>
    </source>
</reference>
<dbReference type="InterPro" id="IPR010293">
    <property type="entry name" value="Sbt_1"/>
</dbReference>
<name>A0ABV8V722_9GAMM</name>
<feature type="transmembrane region" description="Helical" evidence="1">
    <location>
        <begin position="152"/>
        <end position="171"/>
    </location>
</feature>
<feature type="transmembrane region" description="Helical" evidence="1">
    <location>
        <begin position="283"/>
        <end position="302"/>
    </location>
</feature>
<keyword evidence="1" id="KW-0812">Transmembrane</keyword>